<feature type="region of interest" description="Disordered" evidence="1">
    <location>
        <begin position="24"/>
        <end position="64"/>
    </location>
</feature>
<comment type="caution">
    <text evidence="2">The sequence shown here is derived from an EMBL/GenBank/DDBJ whole genome shotgun (WGS) entry which is preliminary data.</text>
</comment>
<dbReference type="HOGENOM" id="CLU_2862249_0_0_4"/>
<evidence type="ECO:0000313" key="2">
    <source>
        <dbReference type="EMBL" id="EFV94551.1"/>
    </source>
</evidence>
<sequence length="64" mass="7038">MICRSGAAQESAACGQHETCRAARERLQPRGKPSHRNTRGKINARQNTIPQNADSRPGDPKRLS</sequence>
<organism evidence="2 3">
    <name type="scientific">Lautropia mirabilis ATCC 51599</name>
    <dbReference type="NCBI Taxonomy" id="887898"/>
    <lineage>
        <taxon>Bacteria</taxon>
        <taxon>Pseudomonadati</taxon>
        <taxon>Pseudomonadota</taxon>
        <taxon>Betaproteobacteria</taxon>
        <taxon>Burkholderiales</taxon>
        <taxon>Burkholderiaceae</taxon>
        <taxon>Lautropia</taxon>
    </lineage>
</organism>
<dbReference type="Proteomes" id="UP000011021">
    <property type="component" value="Unassembled WGS sequence"/>
</dbReference>
<dbReference type="AlphaFoldDB" id="E7RYE7"/>
<dbReference type="EMBL" id="AEQP01000016">
    <property type="protein sequence ID" value="EFV94551.1"/>
    <property type="molecule type" value="Genomic_DNA"/>
</dbReference>
<protein>
    <submittedName>
        <fullName evidence="2">Uncharacterized protein</fullName>
    </submittedName>
</protein>
<gene>
    <name evidence="2" type="ORF">HMPREF0551_1711</name>
</gene>
<reference evidence="2 3" key="1">
    <citation type="submission" date="2010-12" db="EMBL/GenBank/DDBJ databases">
        <authorList>
            <person name="Muzny D."/>
            <person name="Qin X."/>
            <person name="Deng J."/>
            <person name="Jiang H."/>
            <person name="Liu Y."/>
            <person name="Qu J."/>
            <person name="Song X.-Z."/>
            <person name="Zhang L."/>
            <person name="Thornton R."/>
            <person name="Coyle M."/>
            <person name="Francisco L."/>
            <person name="Jackson L."/>
            <person name="Javaid M."/>
            <person name="Korchina V."/>
            <person name="Kovar C."/>
            <person name="Mata R."/>
            <person name="Mathew T."/>
            <person name="Ngo R."/>
            <person name="Nguyen L."/>
            <person name="Nguyen N."/>
            <person name="Okwuonu G."/>
            <person name="Ongeri F."/>
            <person name="Pham C."/>
            <person name="Simmons D."/>
            <person name="Wilczek-Boney K."/>
            <person name="Hale W."/>
            <person name="Jakkamsetti A."/>
            <person name="Pham P."/>
            <person name="Ruth R."/>
            <person name="San Lucas F."/>
            <person name="Warren J."/>
            <person name="Zhang J."/>
            <person name="Zhao Z."/>
            <person name="Zhou C."/>
            <person name="Zhu D."/>
            <person name="Lee S."/>
            <person name="Bess C."/>
            <person name="Blankenburg K."/>
            <person name="Forbes L."/>
            <person name="Fu Q."/>
            <person name="Gubbala S."/>
            <person name="Hirani K."/>
            <person name="Jayaseelan J.C."/>
            <person name="Lara F."/>
            <person name="Munidasa M."/>
            <person name="Palculict T."/>
            <person name="Patil S."/>
            <person name="Pu L.-L."/>
            <person name="Saada N."/>
            <person name="Tang L."/>
            <person name="Weissenberger G."/>
            <person name="Zhu Y."/>
            <person name="Hemphill L."/>
            <person name="Shang Y."/>
            <person name="Youmans B."/>
            <person name="Ayvaz T."/>
            <person name="Ross M."/>
            <person name="Santibanez J."/>
            <person name="Aqrawi P."/>
            <person name="Gross S."/>
            <person name="Joshi V."/>
            <person name="Fowler G."/>
            <person name="Nazareth L."/>
            <person name="Reid J."/>
            <person name="Worley K."/>
            <person name="Petrosino J."/>
            <person name="Highlander S."/>
            <person name="Gibbs R."/>
        </authorList>
    </citation>
    <scope>NUCLEOTIDE SEQUENCE [LARGE SCALE GENOMIC DNA]</scope>
    <source>
        <strain evidence="2 3">ATCC 51599</strain>
    </source>
</reference>
<feature type="compositionally biased region" description="Polar residues" evidence="1">
    <location>
        <begin position="44"/>
        <end position="54"/>
    </location>
</feature>
<evidence type="ECO:0000256" key="1">
    <source>
        <dbReference type="SAM" id="MobiDB-lite"/>
    </source>
</evidence>
<accession>E7RYE7</accession>
<keyword evidence="3" id="KW-1185">Reference proteome</keyword>
<proteinExistence type="predicted"/>
<name>E7RYE7_9BURK</name>
<evidence type="ECO:0000313" key="3">
    <source>
        <dbReference type="Proteomes" id="UP000011021"/>
    </source>
</evidence>